<protein>
    <submittedName>
        <fullName evidence="9">Permeases of the major facilitator superfamily</fullName>
    </submittedName>
</protein>
<dbReference type="GO" id="GO:0022857">
    <property type="term" value="F:transmembrane transporter activity"/>
    <property type="evidence" value="ECO:0007669"/>
    <property type="project" value="InterPro"/>
</dbReference>
<dbReference type="KEGG" id="cbw:RR42_m0630"/>
<dbReference type="InterPro" id="IPR005829">
    <property type="entry name" value="Sugar_transporter_CS"/>
</dbReference>
<dbReference type="STRING" id="68895.RR42_m0630"/>
<dbReference type="GO" id="GO:0005886">
    <property type="term" value="C:plasma membrane"/>
    <property type="evidence" value="ECO:0007669"/>
    <property type="project" value="UniProtKB-SubCell"/>
</dbReference>
<dbReference type="CDD" id="cd17369">
    <property type="entry name" value="MFS_ShiA_like"/>
    <property type="match status" value="1"/>
</dbReference>
<organism evidence="9 10">
    <name type="scientific">Cupriavidus basilensis</name>
    <dbReference type="NCBI Taxonomy" id="68895"/>
    <lineage>
        <taxon>Bacteria</taxon>
        <taxon>Pseudomonadati</taxon>
        <taxon>Pseudomonadota</taxon>
        <taxon>Betaproteobacteria</taxon>
        <taxon>Burkholderiales</taxon>
        <taxon>Burkholderiaceae</taxon>
        <taxon>Cupriavidus</taxon>
    </lineage>
</organism>
<dbReference type="Proteomes" id="UP000031843">
    <property type="component" value="Chromosome main"/>
</dbReference>
<feature type="transmembrane region" description="Helical" evidence="7">
    <location>
        <begin position="63"/>
        <end position="85"/>
    </location>
</feature>
<feature type="transmembrane region" description="Helical" evidence="7">
    <location>
        <begin position="536"/>
        <end position="554"/>
    </location>
</feature>
<feature type="transmembrane region" description="Helical" evidence="7">
    <location>
        <begin position="97"/>
        <end position="116"/>
    </location>
</feature>
<keyword evidence="5 7" id="KW-1133">Transmembrane helix</keyword>
<feature type="domain" description="Major facilitator superfamily (MFS) profile" evidence="8">
    <location>
        <begin position="26"/>
        <end position="558"/>
    </location>
</feature>
<evidence type="ECO:0000256" key="2">
    <source>
        <dbReference type="ARBA" id="ARBA00022448"/>
    </source>
</evidence>
<name>A0A0C4XZQ0_9BURK</name>
<evidence type="ECO:0000256" key="3">
    <source>
        <dbReference type="ARBA" id="ARBA00022475"/>
    </source>
</evidence>
<feature type="transmembrane region" description="Helical" evidence="7">
    <location>
        <begin position="252"/>
        <end position="270"/>
    </location>
</feature>
<feature type="transmembrane region" description="Helical" evidence="7">
    <location>
        <begin position="290"/>
        <end position="308"/>
    </location>
</feature>
<dbReference type="InterPro" id="IPR036259">
    <property type="entry name" value="MFS_trans_sf"/>
</dbReference>
<gene>
    <name evidence="9" type="ORF">RR42_m0630</name>
</gene>
<dbReference type="AlphaFoldDB" id="A0A0C4XZQ0"/>
<keyword evidence="2" id="KW-0813">Transport</keyword>
<feature type="transmembrane region" description="Helical" evidence="7">
    <location>
        <begin position="197"/>
        <end position="218"/>
    </location>
</feature>
<evidence type="ECO:0000259" key="8">
    <source>
        <dbReference type="PROSITE" id="PS50850"/>
    </source>
</evidence>
<dbReference type="PANTHER" id="PTHR43045:SF7">
    <property type="entry name" value="MAJOR FACILITATOR SUPERFAMILY TRANSPORTER"/>
    <property type="match status" value="1"/>
</dbReference>
<proteinExistence type="predicted"/>
<dbReference type="SUPFAM" id="SSF103473">
    <property type="entry name" value="MFS general substrate transporter"/>
    <property type="match status" value="1"/>
</dbReference>
<dbReference type="PROSITE" id="PS00217">
    <property type="entry name" value="SUGAR_TRANSPORT_2"/>
    <property type="match status" value="1"/>
</dbReference>
<keyword evidence="6 7" id="KW-0472">Membrane</keyword>
<dbReference type="PANTHER" id="PTHR43045">
    <property type="entry name" value="SHIKIMATE TRANSPORTER"/>
    <property type="match status" value="1"/>
</dbReference>
<feature type="transmembrane region" description="Helical" evidence="7">
    <location>
        <begin position="320"/>
        <end position="339"/>
    </location>
</feature>
<dbReference type="InterPro" id="IPR005828">
    <property type="entry name" value="MFS_sugar_transport-like"/>
</dbReference>
<evidence type="ECO:0000256" key="1">
    <source>
        <dbReference type="ARBA" id="ARBA00004651"/>
    </source>
</evidence>
<dbReference type="Pfam" id="PF00083">
    <property type="entry name" value="Sugar_tr"/>
    <property type="match status" value="1"/>
</dbReference>
<feature type="transmembrane region" description="Helical" evidence="7">
    <location>
        <begin position="512"/>
        <end position="530"/>
    </location>
</feature>
<evidence type="ECO:0000313" key="10">
    <source>
        <dbReference type="Proteomes" id="UP000031843"/>
    </source>
</evidence>
<comment type="subcellular location">
    <subcellularLocation>
        <location evidence="1">Cell membrane</location>
        <topology evidence="1">Multi-pass membrane protein</topology>
    </subcellularLocation>
</comment>
<dbReference type="EMBL" id="CP010536">
    <property type="protein sequence ID" value="AJG18042.1"/>
    <property type="molecule type" value="Genomic_DNA"/>
</dbReference>
<evidence type="ECO:0000256" key="4">
    <source>
        <dbReference type="ARBA" id="ARBA00022692"/>
    </source>
</evidence>
<keyword evidence="3" id="KW-1003">Cell membrane</keyword>
<dbReference type="Gene3D" id="1.20.1250.20">
    <property type="entry name" value="MFS general substrate transporter like domains"/>
    <property type="match status" value="3"/>
</dbReference>
<evidence type="ECO:0000256" key="5">
    <source>
        <dbReference type="ARBA" id="ARBA00022989"/>
    </source>
</evidence>
<dbReference type="InterPro" id="IPR020846">
    <property type="entry name" value="MFS_dom"/>
</dbReference>
<feature type="transmembrane region" description="Helical" evidence="7">
    <location>
        <begin position="164"/>
        <end position="185"/>
    </location>
</feature>
<evidence type="ECO:0000313" key="9">
    <source>
        <dbReference type="EMBL" id="AJG18042.1"/>
    </source>
</evidence>
<keyword evidence="4 7" id="KW-0812">Transmembrane</keyword>
<evidence type="ECO:0000256" key="7">
    <source>
        <dbReference type="SAM" id="Phobius"/>
    </source>
</evidence>
<dbReference type="PROSITE" id="PS50850">
    <property type="entry name" value="MFS"/>
    <property type="match status" value="1"/>
</dbReference>
<keyword evidence="10" id="KW-1185">Reference proteome</keyword>
<reference evidence="9 10" key="1">
    <citation type="journal article" date="2015" name="Genome Announc.">
        <title>Complete Genome Sequence of Cupriavidus basilensis 4G11, Isolated from the Oak Ridge Field Research Center Site.</title>
        <authorList>
            <person name="Ray J."/>
            <person name="Waters R.J."/>
            <person name="Skerker J.M."/>
            <person name="Kuehl J.V."/>
            <person name="Price M.N."/>
            <person name="Huang J."/>
            <person name="Chakraborty R."/>
            <person name="Arkin A.P."/>
            <person name="Deutschbauer A."/>
        </authorList>
    </citation>
    <scope>NUCLEOTIDE SEQUENCE [LARGE SCALE GENOMIC DNA]</scope>
    <source>
        <strain evidence="9">4G11</strain>
    </source>
</reference>
<accession>A0A0C4XZQ0</accession>
<sequence>MANAQNVAIPGGNAQNSAMTAEERKVIFASSLGTVFEWYDFYLYGSLAAIIAKQFFSGLDPTAAFIFALLAFAAGFIVRPFGALVFGRLGDMIGRKYTFLVTILIMGASTFIVGLLPGFASIGWAAPIILIGLRMLQGLALGGEYGGAATYVAEHAPHGKRGAYTAWIQTTATLGLFLSLIVILVCRNMTGANFEVWGWRIPFLVSILLLGVSVYIRLSMSESPAFQKMKAEGKTSKAPLTEAFGQWRNLKIVILALIGLTAGQAVVWYTGQFYSLFFLTQVLKVDATTANLLIAGALVVGTPFFIFFGSLSDKVGRKWIIMAGCALAMLTYFPLFKALTHYANPALERAQQSAQIVVTADPKQCSFQGSPIAREIDFRSSCDIVKRTLAQASASYEVVEAPAGTVASVKIGDKEIASFNASLVPAGHSFDDASKKQIAAFKKQVGESMASAGYPTKADPAQMNTIMVLVVLVILVIYVTMVYGPIAAMLVEMFPTRIRYTSMSLPYHIGNGWFGGLLPTISFALVAQNGNIYYGLWYPIIIAGVTLVLGSLFIRETKDVDIYAND</sequence>
<dbReference type="OrthoDB" id="6766492at2"/>
<dbReference type="RefSeq" id="WP_043343887.1">
    <property type="nucleotide sequence ID" value="NZ_CP010536.1"/>
</dbReference>
<evidence type="ECO:0000256" key="6">
    <source>
        <dbReference type="ARBA" id="ARBA00023136"/>
    </source>
</evidence>
<feature type="transmembrane region" description="Helical" evidence="7">
    <location>
        <begin position="466"/>
        <end position="491"/>
    </location>
</feature>